<dbReference type="Proteomes" id="UP000007635">
    <property type="component" value="Chromosome V"/>
</dbReference>
<dbReference type="GO" id="GO:0046872">
    <property type="term" value="F:metal ion binding"/>
    <property type="evidence" value="ECO:0007669"/>
    <property type="project" value="UniProtKB-KW"/>
</dbReference>
<evidence type="ECO:0000256" key="21">
    <source>
        <dbReference type="ARBA" id="ARBA00082880"/>
    </source>
</evidence>
<dbReference type="Gene3D" id="3.40.50.1820">
    <property type="entry name" value="alpha/beta hydrolase"/>
    <property type="match status" value="1"/>
</dbReference>
<reference evidence="25" key="2">
    <citation type="submission" date="2025-08" db="UniProtKB">
        <authorList>
            <consortium name="Ensembl"/>
        </authorList>
    </citation>
    <scope>IDENTIFICATION</scope>
</reference>
<dbReference type="GO" id="GO:0005886">
    <property type="term" value="C:plasma membrane"/>
    <property type="evidence" value="ECO:0007669"/>
    <property type="project" value="UniProtKB-SubCell"/>
</dbReference>
<feature type="transmembrane region" description="Helical" evidence="23">
    <location>
        <begin position="20"/>
        <end position="42"/>
    </location>
</feature>
<dbReference type="FunFam" id="3.40.50.1820:FF:000064">
    <property type="entry name" value="Sn1-specific diacylglycerol lipase beta"/>
    <property type="match status" value="1"/>
</dbReference>
<evidence type="ECO:0000313" key="25">
    <source>
        <dbReference type="Ensembl" id="ENSGACP00000055888.1"/>
    </source>
</evidence>
<dbReference type="CDD" id="cd00519">
    <property type="entry name" value="Lipase_3"/>
    <property type="match status" value="1"/>
</dbReference>
<feature type="transmembrane region" description="Helical" evidence="23">
    <location>
        <begin position="131"/>
        <end position="156"/>
    </location>
</feature>
<keyword evidence="5" id="KW-0597">Phosphoprotein</keyword>
<evidence type="ECO:0000256" key="2">
    <source>
        <dbReference type="ARBA" id="ARBA00004651"/>
    </source>
</evidence>
<evidence type="ECO:0000259" key="24">
    <source>
        <dbReference type="Pfam" id="PF01764"/>
    </source>
</evidence>
<feature type="transmembrane region" description="Helical" evidence="23">
    <location>
        <begin position="54"/>
        <end position="78"/>
    </location>
</feature>
<accession>A0AAQ4QZG6</accession>
<evidence type="ECO:0000256" key="6">
    <source>
        <dbReference type="ARBA" id="ARBA00022692"/>
    </source>
</evidence>
<dbReference type="EC" id="3.1.1.116" evidence="16"/>
<evidence type="ECO:0000256" key="5">
    <source>
        <dbReference type="ARBA" id="ARBA00022553"/>
    </source>
</evidence>
<dbReference type="PANTHER" id="PTHR45792">
    <property type="entry name" value="DIACYLGLYCEROL LIPASE HOMOLOG-RELATED"/>
    <property type="match status" value="1"/>
</dbReference>
<evidence type="ECO:0000256" key="8">
    <source>
        <dbReference type="ARBA" id="ARBA00022801"/>
    </source>
</evidence>
<comment type="function">
    <text evidence="19">Lipase that catalyzes the hydrolysis of arachidonic acid (AA)-esterified diacylglycerols (DAGs) to produce the principal endocannabinoid, 2-arachidonoylglycerol (2-AG) which can be further cleaved by downstream enzymes to release arachidonic acid (AA) for cyclooxygenase (COX)-mediated eicosanoid production. Preferentially hydrolyzes DAGs at the sn-1 position in a calcium-dependent manner and has negligible activity against other lipids including monoacylglycerols and phospholipids. Plays a key role in the regulation of 2-AG and AA pools utilized by COX1/2 to generate lipid mediators of macrophage and microglia inflammatory responses. Also functions as a polyunsaturated fatty acids-specific triacylglycerol lipase in macrophages. Plays an important role to support the metabolic and signaling demands of macrophages.</text>
</comment>
<dbReference type="SUPFAM" id="SSF53474">
    <property type="entry name" value="alpha/beta-Hydrolases"/>
    <property type="match status" value="1"/>
</dbReference>
<reference evidence="25 26" key="1">
    <citation type="journal article" date="2021" name="G3 (Bethesda)">
        <title>Improved contiguity of the threespine stickleback genome using long-read sequencing.</title>
        <authorList>
            <person name="Nath S."/>
            <person name="Shaw D.E."/>
            <person name="White M.A."/>
        </authorList>
    </citation>
    <scope>NUCLEOTIDE SEQUENCE [LARGE SCALE GENOMIC DNA]</scope>
    <source>
        <strain evidence="25 26">Lake Benthic</strain>
    </source>
</reference>
<dbReference type="GeneTree" id="ENSGT00940000156486"/>
<keyword evidence="7" id="KW-0479">Metal-binding</keyword>
<keyword evidence="8" id="KW-0378">Hydrolase</keyword>
<keyword evidence="9" id="KW-0106">Calcium</keyword>
<evidence type="ECO:0000256" key="14">
    <source>
        <dbReference type="ARBA" id="ARBA00023369"/>
    </source>
</evidence>
<keyword evidence="10" id="KW-0442">Lipid degradation</keyword>
<evidence type="ECO:0000256" key="3">
    <source>
        <dbReference type="ARBA" id="ARBA00010701"/>
    </source>
</evidence>
<evidence type="ECO:0000256" key="12">
    <source>
        <dbReference type="ARBA" id="ARBA00023098"/>
    </source>
</evidence>
<comment type="subcellular location">
    <subcellularLocation>
        <location evidence="2">Cell membrane</location>
        <topology evidence="2">Multi-pass membrane protein</topology>
    </subcellularLocation>
</comment>
<dbReference type="AlphaFoldDB" id="A0AAQ4QZG6"/>
<evidence type="ECO:0000256" key="22">
    <source>
        <dbReference type="ARBA" id="ARBA00083401"/>
    </source>
</evidence>
<evidence type="ECO:0000256" key="9">
    <source>
        <dbReference type="ARBA" id="ARBA00022837"/>
    </source>
</evidence>
<dbReference type="Pfam" id="PF01764">
    <property type="entry name" value="Lipase_3"/>
    <property type="match status" value="1"/>
</dbReference>
<dbReference type="GO" id="GO:0004806">
    <property type="term" value="F:triacylglycerol lipase activity"/>
    <property type="evidence" value="ECO:0007669"/>
    <property type="project" value="UniProtKB-EC"/>
</dbReference>
<dbReference type="GO" id="GO:0047372">
    <property type="term" value="F:monoacylglycerol lipase activity"/>
    <property type="evidence" value="ECO:0007669"/>
    <property type="project" value="UniProtKB-ARBA"/>
</dbReference>
<evidence type="ECO:0000256" key="13">
    <source>
        <dbReference type="ARBA" id="ARBA00023136"/>
    </source>
</evidence>
<evidence type="ECO:0000313" key="26">
    <source>
        <dbReference type="Proteomes" id="UP000007635"/>
    </source>
</evidence>
<comment type="similarity">
    <text evidence="3">Belongs to the AB hydrolase superfamily. Lipase family.</text>
</comment>
<evidence type="ECO:0000256" key="7">
    <source>
        <dbReference type="ARBA" id="ARBA00022723"/>
    </source>
</evidence>
<dbReference type="Ensembl" id="ENSGACT00000051555.1">
    <property type="protein sequence ID" value="ENSGACP00000055888.1"/>
    <property type="gene ID" value="ENSGACG00000004974.2"/>
</dbReference>
<evidence type="ECO:0000256" key="18">
    <source>
        <dbReference type="ARBA" id="ARBA00052740"/>
    </source>
</evidence>
<comment type="cofactor">
    <cofactor evidence="1">
        <name>Ca(2+)</name>
        <dbReference type="ChEBI" id="CHEBI:29108"/>
    </cofactor>
</comment>
<evidence type="ECO:0000256" key="17">
    <source>
        <dbReference type="ARBA" id="ARBA00051030"/>
    </source>
</evidence>
<keyword evidence="26" id="KW-1185">Reference proteome</keyword>
<comment type="catalytic activity">
    <reaction evidence="15">
        <text>a 1,2-diacyl-sn-glycerol + H2O = a 2-acylglycerol + a fatty acid + H(+)</text>
        <dbReference type="Rhea" id="RHEA:33275"/>
        <dbReference type="ChEBI" id="CHEBI:15377"/>
        <dbReference type="ChEBI" id="CHEBI:15378"/>
        <dbReference type="ChEBI" id="CHEBI:17389"/>
        <dbReference type="ChEBI" id="CHEBI:17815"/>
        <dbReference type="ChEBI" id="CHEBI:28868"/>
        <dbReference type="EC" id="3.1.1.116"/>
    </reaction>
    <physiologicalReaction direction="left-to-right" evidence="15">
        <dbReference type="Rhea" id="RHEA:33276"/>
    </physiologicalReaction>
</comment>
<reference evidence="25" key="3">
    <citation type="submission" date="2025-09" db="UniProtKB">
        <authorList>
            <consortium name="Ensembl"/>
        </authorList>
    </citation>
    <scope>IDENTIFICATION</scope>
</reference>
<name>A0AAQ4QZG6_GASAC</name>
<dbReference type="InterPro" id="IPR052214">
    <property type="entry name" value="DAG_Lipase-Related"/>
</dbReference>
<evidence type="ECO:0000256" key="15">
    <source>
        <dbReference type="ARBA" id="ARBA00024531"/>
    </source>
</evidence>
<keyword evidence="4" id="KW-1003">Cell membrane</keyword>
<dbReference type="GO" id="GO:0019369">
    <property type="term" value="P:arachidonate metabolic process"/>
    <property type="evidence" value="ECO:0007669"/>
    <property type="project" value="TreeGrafter"/>
</dbReference>
<evidence type="ECO:0000256" key="11">
    <source>
        <dbReference type="ARBA" id="ARBA00022989"/>
    </source>
</evidence>
<evidence type="ECO:0000256" key="10">
    <source>
        <dbReference type="ARBA" id="ARBA00022963"/>
    </source>
</evidence>
<evidence type="ECO:0000256" key="20">
    <source>
        <dbReference type="ARBA" id="ARBA00069149"/>
    </source>
</evidence>
<dbReference type="InterPro" id="IPR029058">
    <property type="entry name" value="AB_hydrolase_fold"/>
</dbReference>
<dbReference type="GO" id="GO:0005737">
    <property type="term" value="C:cytoplasm"/>
    <property type="evidence" value="ECO:0007669"/>
    <property type="project" value="TreeGrafter"/>
</dbReference>
<evidence type="ECO:0000256" key="4">
    <source>
        <dbReference type="ARBA" id="ARBA00022475"/>
    </source>
</evidence>
<evidence type="ECO:0000256" key="19">
    <source>
        <dbReference type="ARBA" id="ARBA00056838"/>
    </source>
</evidence>
<keyword evidence="13 23" id="KW-0472">Membrane</keyword>
<keyword evidence="11 23" id="KW-1133">Transmembrane helix</keyword>
<evidence type="ECO:0000256" key="23">
    <source>
        <dbReference type="SAM" id="Phobius"/>
    </source>
</evidence>
<keyword evidence="6 23" id="KW-0812">Transmembrane</keyword>
<proteinExistence type="inferred from homology"/>
<protein>
    <recommendedName>
        <fullName evidence="20">Diacylglycerol lipase-beta</fullName>
        <ecNumber evidence="16">3.1.1.116</ecNumber>
    </recommendedName>
    <alternativeName>
        <fullName evidence="22">PUFA-specific triacylglycerol lipase</fullName>
    </alternativeName>
    <alternativeName>
        <fullName evidence="21">Sn1-specific diacylglycerol lipase beta</fullName>
    </alternativeName>
</protein>
<comment type="catalytic activity">
    <reaction evidence="14">
        <text>a triacylglycerol + H2O = a diacylglycerol + a fatty acid + H(+)</text>
        <dbReference type="Rhea" id="RHEA:12044"/>
        <dbReference type="ChEBI" id="CHEBI:15377"/>
        <dbReference type="ChEBI" id="CHEBI:15378"/>
        <dbReference type="ChEBI" id="CHEBI:17855"/>
        <dbReference type="ChEBI" id="CHEBI:18035"/>
        <dbReference type="ChEBI" id="CHEBI:28868"/>
        <dbReference type="EC" id="3.1.1.3"/>
    </reaction>
    <physiologicalReaction direction="left-to-right" evidence="14">
        <dbReference type="Rhea" id="RHEA:12045"/>
    </physiologicalReaction>
</comment>
<sequence>MPGIVVFGRRWGIASDDLVFPGFFELFVRVLWWIGTMILFTYHSGRFDCNGRGFLHSYLVGLLVILALIILSLCAIVQVSAKGTITNPGPRRSIPALVYLRALLYIPELVWACLGAAWVSGDSKGCDPATVGAVIAAVVASWILLLFTGLGVVFVFDPLGNPRRAAAAMEPLGVRDLQSNEGTQFLSTARSLAVKVWESRLRLLCCCLPQDESHRAAFSSIAQLVGGFFSVRDCYLSLHLSCAAPYIHQLVDLCRRTRMHQEKTARCADCIITWCETSCETLLDVPFVCVTQDTDLVASDIAAGLALLHQEQDKMELSRDPDAVVDHSPSSPIGEDLEAELEKAAHCMRFAAAAYGWPLYVYSNPLSGPCKLSGDCCRSRAAEYDIVGGEHLGCHFSSILHSTGLQYRDFIHVSFHNQIYEIPFYVALDHKREAVLVAVRGTLSLRDVLTDLSAECENLPIEGVSGACYAHKGMCQAASYIYKKLVNDGILNQAFAIAPEYKLVITGHSLGAGTASLLAILLRGSFPSLQCYSFSPPGGLLSKALADYSKDFVVSVVLGKDLVPRLSIPNMEDLKRKLLKIVSNCNRPKYRILLQGCWYELFGGDPDDFPTEMDNRREEELSQPLLGEESLMIRHSSSYQSLTSDDSPARSAAHLPLFLPGRILHITEDGPSRRSCFSQVRYRADWSNEMAFRSILISPRMLADHMPDAVLQALKSLTSERPFSLCPSSLNSNQHHAV</sequence>
<dbReference type="GO" id="GO:0022008">
    <property type="term" value="P:neurogenesis"/>
    <property type="evidence" value="ECO:0007669"/>
    <property type="project" value="TreeGrafter"/>
</dbReference>
<feature type="transmembrane region" description="Helical" evidence="23">
    <location>
        <begin position="98"/>
        <end position="119"/>
    </location>
</feature>
<dbReference type="InterPro" id="IPR002921">
    <property type="entry name" value="Fungal_lipase-type"/>
</dbReference>
<organism evidence="25 26">
    <name type="scientific">Gasterosteus aculeatus aculeatus</name>
    <name type="common">three-spined stickleback</name>
    <dbReference type="NCBI Taxonomy" id="481459"/>
    <lineage>
        <taxon>Eukaryota</taxon>
        <taxon>Metazoa</taxon>
        <taxon>Chordata</taxon>
        <taxon>Craniata</taxon>
        <taxon>Vertebrata</taxon>
        <taxon>Euteleostomi</taxon>
        <taxon>Actinopterygii</taxon>
        <taxon>Neopterygii</taxon>
        <taxon>Teleostei</taxon>
        <taxon>Neoteleostei</taxon>
        <taxon>Acanthomorphata</taxon>
        <taxon>Eupercaria</taxon>
        <taxon>Perciformes</taxon>
        <taxon>Cottioidei</taxon>
        <taxon>Gasterosteales</taxon>
        <taxon>Gasterosteidae</taxon>
        <taxon>Gasterosteus</taxon>
    </lineage>
</organism>
<comment type="catalytic activity">
    <reaction evidence="17">
        <text>1,2,3-(4Z,7Z,10Z,13Z,16Z,19Z-docosahexaenoyl)-glycerol + H2O = 1,2-di-(4Z,7Z,10Z,13Z,16Z,19Z-docosahexaenoyl)-glycerol + (4Z,7Z,10Z,13Z,16Z,19Z)-docosahexaenoate + H(+)</text>
        <dbReference type="Rhea" id="RHEA:63436"/>
        <dbReference type="ChEBI" id="CHEBI:15377"/>
        <dbReference type="ChEBI" id="CHEBI:15378"/>
        <dbReference type="ChEBI" id="CHEBI:77016"/>
        <dbReference type="ChEBI" id="CHEBI:147311"/>
        <dbReference type="ChEBI" id="CHEBI:228170"/>
    </reaction>
</comment>
<dbReference type="PANTHER" id="PTHR45792:SF2">
    <property type="entry name" value="DIACYLGLYCEROL LIPASE-BETA"/>
    <property type="match status" value="1"/>
</dbReference>
<comment type="catalytic activity">
    <reaction evidence="18">
        <text>1,2,3-tri-(5Z,8Z,11Z,14Z-eicosatetraenoyl)-glycerol + H2O = 1,2-di-(5Z,8Z,11Z,14Z-eicosatetraenoyl)-glycerol + (5Z,8Z,11Z,14Z)-eicosatetraenoate + H(+)</text>
        <dbReference type="Rhea" id="RHEA:63432"/>
        <dbReference type="ChEBI" id="CHEBI:15377"/>
        <dbReference type="ChEBI" id="CHEBI:15378"/>
        <dbReference type="ChEBI" id="CHEBI:32395"/>
        <dbReference type="ChEBI" id="CHEBI:147308"/>
        <dbReference type="ChEBI" id="CHEBI:228166"/>
    </reaction>
    <physiologicalReaction direction="left-to-right" evidence="18">
        <dbReference type="Rhea" id="RHEA:63433"/>
    </physiologicalReaction>
</comment>
<keyword evidence="12" id="KW-0443">Lipid metabolism</keyword>
<feature type="domain" description="Fungal lipase-type" evidence="24">
    <location>
        <begin position="437"/>
        <end position="568"/>
    </location>
</feature>
<dbReference type="GO" id="GO:0046340">
    <property type="term" value="P:diacylglycerol catabolic process"/>
    <property type="evidence" value="ECO:0007669"/>
    <property type="project" value="TreeGrafter"/>
</dbReference>
<evidence type="ECO:0000256" key="16">
    <source>
        <dbReference type="ARBA" id="ARBA00026104"/>
    </source>
</evidence>
<evidence type="ECO:0000256" key="1">
    <source>
        <dbReference type="ARBA" id="ARBA00001913"/>
    </source>
</evidence>